<sequence length="131" mass="14626">MQESYYSDTIFWFGKASSSRSDASQYPIAGTLGYTARAYAIHGQLSEKVDAYSYGVVVLEIISDQKSSETKSHSDVEFPLKQAWSLYENNRHEELVDETLDRSEYDTEDVGKVVEIALLCTQASAASRPPV</sequence>
<dbReference type="PANTHER" id="PTHR47973">
    <property type="entry name" value="CYSTEINE-RICH RECEPTOR-LIKE PROTEIN KINASE 3"/>
    <property type="match status" value="1"/>
</dbReference>
<evidence type="ECO:0000313" key="6">
    <source>
        <dbReference type="Proteomes" id="UP001054252"/>
    </source>
</evidence>
<evidence type="ECO:0000256" key="1">
    <source>
        <dbReference type="ARBA" id="ARBA00022679"/>
    </source>
</evidence>
<gene>
    <name evidence="5" type="ORF">SLEP1_g50247</name>
</gene>
<keyword evidence="6" id="KW-1185">Reference proteome</keyword>
<reference evidence="5 6" key="1">
    <citation type="journal article" date="2021" name="Commun. Biol.">
        <title>The genome of Shorea leprosula (Dipterocarpaceae) highlights the ecological relevance of drought in aseasonal tropical rainforests.</title>
        <authorList>
            <person name="Ng K.K.S."/>
            <person name="Kobayashi M.J."/>
            <person name="Fawcett J.A."/>
            <person name="Hatakeyama M."/>
            <person name="Paape T."/>
            <person name="Ng C.H."/>
            <person name="Ang C.C."/>
            <person name="Tnah L.H."/>
            <person name="Lee C.T."/>
            <person name="Nishiyama T."/>
            <person name="Sese J."/>
            <person name="O'Brien M.J."/>
            <person name="Copetti D."/>
            <person name="Mohd Noor M.I."/>
            <person name="Ong R.C."/>
            <person name="Putra M."/>
            <person name="Sireger I.Z."/>
            <person name="Indrioko S."/>
            <person name="Kosugi Y."/>
            <person name="Izuno A."/>
            <person name="Isagi Y."/>
            <person name="Lee S.L."/>
            <person name="Shimizu K.K."/>
        </authorList>
    </citation>
    <scope>NUCLEOTIDE SEQUENCE [LARGE SCALE GENOMIC DNA]</scope>
    <source>
        <strain evidence="5">214</strain>
    </source>
</reference>
<proteinExistence type="predicted"/>
<keyword evidence="2" id="KW-0547">Nucleotide-binding</keyword>
<organism evidence="5 6">
    <name type="scientific">Rubroshorea leprosula</name>
    <dbReference type="NCBI Taxonomy" id="152421"/>
    <lineage>
        <taxon>Eukaryota</taxon>
        <taxon>Viridiplantae</taxon>
        <taxon>Streptophyta</taxon>
        <taxon>Embryophyta</taxon>
        <taxon>Tracheophyta</taxon>
        <taxon>Spermatophyta</taxon>
        <taxon>Magnoliopsida</taxon>
        <taxon>eudicotyledons</taxon>
        <taxon>Gunneridae</taxon>
        <taxon>Pentapetalae</taxon>
        <taxon>rosids</taxon>
        <taxon>malvids</taxon>
        <taxon>Malvales</taxon>
        <taxon>Dipterocarpaceae</taxon>
        <taxon>Rubroshorea</taxon>
    </lineage>
</organism>
<dbReference type="GO" id="GO:0005524">
    <property type="term" value="F:ATP binding"/>
    <property type="evidence" value="ECO:0007669"/>
    <property type="project" value="UniProtKB-KW"/>
</dbReference>
<evidence type="ECO:0000256" key="4">
    <source>
        <dbReference type="ARBA" id="ARBA00022840"/>
    </source>
</evidence>
<dbReference type="InterPro" id="IPR011009">
    <property type="entry name" value="Kinase-like_dom_sf"/>
</dbReference>
<dbReference type="InterPro" id="IPR052059">
    <property type="entry name" value="CR_Ser/Thr_kinase"/>
</dbReference>
<dbReference type="SUPFAM" id="SSF56112">
    <property type="entry name" value="Protein kinase-like (PK-like)"/>
    <property type="match status" value="1"/>
</dbReference>
<name>A0AAV5M061_9ROSI</name>
<keyword evidence="1" id="KW-0808">Transferase</keyword>
<keyword evidence="3" id="KW-0418">Kinase</keyword>
<evidence type="ECO:0000256" key="3">
    <source>
        <dbReference type="ARBA" id="ARBA00022777"/>
    </source>
</evidence>
<keyword evidence="4" id="KW-0067">ATP-binding</keyword>
<evidence type="ECO:0000256" key="2">
    <source>
        <dbReference type="ARBA" id="ARBA00022741"/>
    </source>
</evidence>
<dbReference type="GO" id="GO:0016301">
    <property type="term" value="F:kinase activity"/>
    <property type="evidence" value="ECO:0007669"/>
    <property type="project" value="UniProtKB-KW"/>
</dbReference>
<protein>
    <submittedName>
        <fullName evidence="5">Uncharacterized protein</fullName>
    </submittedName>
</protein>
<dbReference type="Proteomes" id="UP001054252">
    <property type="component" value="Unassembled WGS sequence"/>
</dbReference>
<dbReference type="Gene3D" id="1.10.510.10">
    <property type="entry name" value="Transferase(Phosphotransferase) domain 1"/>
    <property type="match status" value="1"/>
</dbReference>
<comment type="caution">
    <text evidence="5">The sequence shown here is derived from an EMBL/GenBank/DDBJ whole genome shotgun (WGS) entry which is preliminary data.</text>
</comment>
<dbReference type="EMBL" id="BPVZ01000162">
    <property type="protein sequence ID" value="GKV42885.1"/>
    <property type="molecule type" value="Genomic_DNA"/>
</dbReference>
<dbReference type="AlphaFoldDB" id="A0AAV5M061"/>
<evidence type="ECO:0000313" key="5">
    <source>
        <dbReference type="EMBL" id="GKV42885.1"/>
    </source>
</evidence>
<accession>A0AAV5M061</accession>